<feature type="signal peptide" evidence="2">
    <location>
        <begin position="1"/>
        <end position="23"/>
    </location>
</feature>
<reference evidence="3" key="1">
    <citation type="submission" date="2019-03" db="EMBL/GenBank/DDBJ databases">
        <title>Lake Tanganyika Metagenome-Assembled Genomes (MAGs).</title>
        <authorList>
            <person name="Tran P."/>
        </authorList>
    </citation>
    <scope>NUCLEOTIDE SEQUENCE</scope>
    <source>
        <strain evidence="3">M_DeepCast_400m_m2_100</strain>
    </source>
</reference>
<evidence type="ECO:0000256" key="1">
    <source>
        <dbReference type="SAM" id="MobiDB-lite"/>
    </source>
</evidence>
<dbReference type="Proteomes" id="UP000748308">
    <property type="component" value="Unassembled WGS sequence"/>
</dbReference>
<dbReference type="EMBL" id="VGIY01000030">
    <property type="protein sequence ID" value="MBM3316661.1"/>
    <property type="molecule type" value="Genomic_DNA"/>
</dbReference>
<accession>A0A937XA29</accession>
<evidence type="ECO:0000313" key="4">
    <source>
        <dbReference type="Proteomes" id="UP000748308"/>
    </source>
</evidence>
<organism evidence="3 4">
    <name type="scientific">Eiseniibacteriota bacterium</name>
    <dbReference type="NCBI Taxonomy" id="2212470"/>
    <lineage>
        <taxon>Bacteria</taxon>
        <taxon>Candidatus Eiseniibacteriota</taxon>
    </lineage>
</organism>
<feature type="compositionally biased region" description="Low complexity" evidence="1">
    <location>
        <begin position="265"/>
        <end position="278"/>
    </location>
</feature>
<feature type="chain" id="PRO_5037626723" description="Outer membrane lipoprotein-sorting protein" evidence="2">
    <location>
        <begin position="24"/>
        <end position="278"/>
    </location>
</feature>
<name>A0A937XA29_UNCEI</name>
<keyword evidence="2" id="KW-0732">Signal</keyword>
<dbReference type="AlphaFoldDB" id="A0A937XA29"/>
<evidence type="ECO:0000256" key="2">
    <source>
        <dbReference type="SAM" id="SignalP"/>
    </source>
</evidence>
<protein>
    <recommendedName>
        <fullName evidence="5">Outer membrane lipoprotein-sorting protein</fullName>
    </recommendedName>
</protein>
<proteinExistence type="predicted"/>
<comment type="caution">
    <text evidence="3">The sequence shown here is derived from an EMBL/GenBank/DDBJ whole genome shotgun (WGS) entry which is preliminary data.</text>
</comment>
<sequence>MKTWPLWWIVLSCLCLASPAARAESPELPDAAALLDQAVEAMGGRAAMDQIHNRVTHGSMQIPAMGITGTLVSYSAAPSLFYSVAELAGLGKFESGTDGEIFWESTAMTGPRLKSGEERAMALREARFNGMLHWREMYADARTVGIDTVESRPCHKILLTPVEGSPETQYYDMETGLLRKAEMTITGEMGTIPVVAYADDYREVDGVQIAFRSRQVVMGIQEMLFVTERVEHNVEIPEGRFEPPAEIRALLERDREAEAPEAAEQEPPAQEAAPATAE</sequence>
<evidence type="ECO:0008006" key="5">
    <source>
        <dbReference type="Google" id="ProtNLM"/>
    </source>
</evidence>
<feature type="region of interest" description="Disordered" evidence="1">
    <location>
        <begin position="249"/>
        <end position="278"/>
    </location>
</feature>
<gene>
    <name evidence="3" type="ORF">FJY75_02305</name>
</gene>
<feature type="compositionally biased region" description="Basic and acidic residues" evidence="1">
    <location>
        <begin position="249"/>
        <end position="258"/>
    </location>
</feature>
<evidence type="ECO:0000313" key="3">
    <source>
        <dbReference type="EMBL" id="MBM3316661.1"/>
    </source>
</evidence>